<dbReference type="Proteomes" id="UP000030854">
    <property type="component" value="Unassembled WGS sequence"/>
</dbReference>
<accession>A0A0B1P6V5</accession>
<dbReference type="HOGENOM" id="CLU_2623842_0_0_1"/>
<sequence>MISTKMPPELFLLSQHSLDKLLAVRSGHGDLVEYHRRSHYFGADLSCDCGANKAPDHPFHYEDRDAMNQDQDALEKEV</sequence>
<dbReference type="EMBL" id="JNVN01002123">
    <property type="protein sequence ID" value="KHJ32384.1"/>
    <property type="molecule type" value="Genomic_DNA"/>
</dbReference>
<comment type="caution">
    <text evidence="1">The sequence shown here is derived from an EMBL/GenBank/DDBJ whole genome shotgun (WGS) entry which is preliminary data.</text>
</comment>
<dbReference type="AlphaFoldDB" id="A0A0B1P6V5"/>
<reference evidence="1 2" key="1">
    <citation type="journal article" date="2014" name="BMC Genomics">
        <title>Adaptive genomic structural variation in the grape powdery mildew pathogen, Erysiphe necator.</title>
        <authorList>
            <person name="Jones L."/>
            <person name="Riaz S."/>
            <person name="Morales-Cruz A."/>
            <person name="Amrine K.C."/>
            <person name="McGuire B."/>
            <person name="Gubler W.D."/>
            <person name="Walker M.A."/>
            <person name="Cantu D."/>
        </authorList>
    </citation>
    <scope>NUCLEOTIDE SEQUENCE [LARGE SCALE GENOMIC DNA]</scope>
    <source>
        <strain evidence="2">c</strain>
    </source>
</reference>
<evidence type="ECO:0000313" key="1">
    <source>
        <dbReference type="EMBL" id="KHJ32384.1"/>
    </source>
</evidence>
<gene>
    <name evidence="1" type="ORF">EV44_g3433</name>
</gene>
<protein>
    <submittedName>
        <fullName evidence="1">Uncharacterized protein</fullName>
    </submittedName>
</protein>
<organism evidence="1 2">
    <name type="scientific">Uncinula necator</name>
    <name type="common">Grape powdery mildew</name>
    <dbReference type="NCBI Taxonomy" id="52586"/>
    <lineage>
        <taxon>Eukaryota</taxon>
        <taxon>Fungi</taxon>
        <taxon>Dikarya</taxon>
        <taxon>Ascomycota</taxon>
        <taxon>Pezizomycotina</taxon>
        <taxon>Leotiomycetes</taxon>
        <taxon>Erysiphales</taxon>
        <taxon>Erysiphaceae</taxon>
        <taxon>Erysiphe</taxon>
    </lineage>
</organism>
<proteinExistence type="predicted"/>
<keyword evidence="2" id="KW-1185">Reference proteome</keyword>
<name>A0A0B1P6V5_UNCNE</name>
<evidence type="ECO:0000313" key="2">
    <source>
        <dbReference type="Proteomes" id="UP000030854"/>
    </source>
</evidence>